<feature type="coiled-coil region" evidence="1">
    <location>
        <begin position="217"/>
        <end position="251"/>
    </location>
</feature>
<feature type="region of interest" description="Disordered" evidence="2">
    <location>
        <begin position="1"/>
        <end position="28"/>
    </location>
</feature>
<sequence length="606" mass="63099">MALDASSYVSEADDAADASEEVAGSTDTMSESLLDVEPAGIAAGGALAGLGTAAQGILDDTRETRESLDRTATTLGVTSDEARDLATSMSDATFPLDDVTESMDNLSGMVETPERMEEVATAADNVADATDSSASSITENLAPSVNALDGNLDALVENQDAFTLAARDTNMSIEDIGSTLSRLDFDQLEEMGLQSQEVAGLMSEFADETGYSGRQLESNFNSAVEEADGDLEELQDELGLGEDALDNWNERVEDAEGVTDDHAAAVSDNVSTMDRLRARMDDARLAASGYLGPMEALAPAAQAAGIGLMALSTVNVGAVAPSFATVAAAAAPVTAVILGVAAAGALLYAAWERDIGGIQDKTEAGVDIIMGGLERFADGIEWATETADYYLTEWSPGDALESAKNSILGPINDVREGVPNAIDRATDAAMDTLTRWDPRTTVGEKRDEIMGALPGVSDARNAAEGFVGGFTDGIRDKIPDVRGAVSDMTDAAGDYLPSSDAERGTLSDLTDMGRALPETAADGVDDGESAFAGAVDGMVAPVGDTANVGNNAQGSEQDFEDALERTDRTDDLLDKLDQLLRGIHALGDELNVDVTVDAENGRHYPF</sequence>
<keyword evidence="3" id="KW-0472">Membrane</keyword>
<comment type="caution">
    <text evidence="4">The sequence shown here is derived from an EMBL/GenBank/DDBJ whole genome shotgun (WGS) entry which is preliminary data.</text>
</comment>
<keyword evidence="5" id="KW-1185">Reference proteome</keyword>
<dbReference type="EMBL" id="MWPH01000004">
    <property type="protein sequence ID" value="OVE83193.1"/>
    <property type="molecule type" value="Genomic_DNA"/>
</dbReference>
<feature type="compositionally biased region" description="Acidic residues" evidence="2">
    <location>
        <begin position="11"/>
        <end position="20"/>
    </location>
</feature>
<evidence type="ECO:0000256" key="2">
    <source>
        <dbReference type="SAM" id="MobiDB-lite"/>
    </source>
</evidence>
<evidence type="ECO:0000256" key="1">
    <source>
        <dbReference type="SAM" id="Coils"/>
    </source>
</evidence>
<feature type="transmembrane region" description="Helical" evidence="3">
    <location>
        <begin position="329"/>
        <end position="351"/>
    </location>
</feature>
<evidence type="ECO:0000256" key="3">
    <source>
        <dbReference type="SAM" id="Phobius"/>
    </source>
</evidence>
<keyword evidence="3" id="KW-0812">Transmembrane</keyword>
<evidence type="ECO:0000313" key="4">
    <source>
        <dbReference type="EMBL" id="OVE83193.1"/>
    </source>
</evidence>
<proteinExistence type="predicted"/>
<accession>A0A202E4I0</accession>
<dbReference type="Proteomes" id="UP000196084">
    <property type="component" value="Unassembled WGS sequence"/>
</dbReference>
<keyword evidence="1" id="KW-0175">Coiled coil</keyword>
<reference evidence="4 5" key="1">
    <citation type="submission" date="2017-02" db="EMBL/GenBank/DDBJ databases">
        <title>Natronthermophilus aegyptiacus gen. nov.,sp. nov., an aerobic, extremely halophilic alkalithermophilic archaeon isolated from the athalassohaline Wadi An Natrun, Egypt.</title>
        <authorList>
            <person name="Zhao B."/>
        </authorList>
    </citation>
    <scope>NUCLEOTIDE SEQUENCE [LARGE SCALE GENOMIC DNA]</scope>
    <source>
        <strain evidence="4 5">CGMCC 1.3597</strain>
    </source>
</reference>
<evidence type="ECO:0000313" key="5">
    <source>
        <dbReference type="Proteomes" id="UP000196084"/>
    </source>
</evidence>
<name>A0A202E4I0_9EURY</name>
<dbReference type="AlphaFoldDB" id="A0A202E4I0"/>
<protein>
    <recommendedName>
        <fullName evidence="6">Phage tail tape measure protein</fullName>
    </recommendedName>
</protein>
<feature type="compositionally biased region" description="Low complexity" evidence="2">
    <location>
        <begin position="1"/>
        <end position="10"/>
    </location>
</feature>
<keyword evidence="3" id="KW-1133">Transmembrane helix</keyword>
<evidence type="ECO:0008006" key="6">
    <source>
        <dbReference type="Google" id="ProtNLM"/>
    </source>
</evidence>
<gene>
    <name evidence="4" type="ORF">B2G88_17450</name>
</gene>
<organism evidence="4 5">
    <name type="scientific">Natronolimnobius baerhuensis</name>
    <dbReference type="NCBI Taxonomy" id="253108"/>
    <lineage>
        <taxon>Archaea</taxon>
        <taxon>Methanobacteriati</taxon>
        <taxon>Methanobacteriota</taxon>
        <taxon>Stenosarchaea group</taxon>
        <taxon>Halobacteria</taxon>
        <taxon>Halobacteriales</taxon>
        <taxon>Natrialbaceae</taxon>
        <taxon>Natronolimnobius</taxon>
    </lineage>
</organism>